<dbReference type="Proteomes" id="UP000821865">
    <property type="component" value="Chromosome 3"/>
</dbReference>
<name>A0ACB8D5P2_DERSI</name>
<gene>
    <name evidence="1" type="ORF">HPB49_013347</name>
</gene>
<reference evidence="1" key="1">
    <citation type="submission" date="2020-05" db="EMBL/GenBank/DDBJ databases">
        <title>Large-scale comparative analyses of tick genomes elucidate their genetic diversity and vector capacities.</title>
        <authorList>
            <person name="Jia N."/>
            <person name="Wang J."/>
            <person name="Shi W."/>
            <person name="Du L."/>
            <person name="Sun Y."/>
            <person name="Zhan W."/>
            <person name="Jiang J."/>
            <person name="Wang Q."/>
            <person name="Zhang B."/>
            <person name="Ji P."/>
            <person name="Sakyi L.B."/>
            <person name="Cui X."/>
            <person name="Yuan T."/>
            <person name="Jiang B."/>
            <person name="Yang W."/>
            <person name="Lam T.T.-Y."/>
            <person name="Chang Q."/>
            <person name="Ding S."/>
            <person name="Wang X."/>
            <person name="Zhu J."/>
            <person name="Ruan X."/>
            <person name="Zhao L."/>
            <person name="Wei J."/>
            <person name="Que T."/>
            <person name="Du C."/>
            <person name="Cheng J."/>
            <person name="Dai P."/>
            <person name="Han X."/>
            <person name="Huang E."/>
            <person name="Gao Y."/>
            <person name="Liu J."/>
            <person name="Shao H."/>
            <person name="Ye R."/>
            <person name="Li L."/>
            <person name="Wei W."/>
            <person name="Wang X."/>
            <person name="Wang C."/>
            <person name="Yang T."/>
            <person name="Huo Q."/>
            <person name="Li W."/>
            <person name="Guo W."/>
            <person name="Chen H."/>
            <person name="Zhou L."/>
            <person name="Ni X."/>
            <person name="Tian J."/>
            <person name="Zhou Y."/>
            <person name="Sheng Y."/>
            <person name="Liu T."/>
            <person name="Pan Y."/>
            <person name="Xia L."/>
            <person name="Li J."/>
            <person name="Zhao F."/>
            <person name="Cao W."/>
        </authorList>
    </citation>
    <scope>NUCLEOTIDE SEQUENCE</scope>
    <source>
        <strain evidence="1">Dsil-2018</strain>
    </source>
</reference>
<comment type="caution">
    <text evidence="1">The sequence shown here is derived from an EMBL/GenBank/DDBJ whole genome shotgun (WGS) entry which is preliminary data.</text>
</comment>
<evidence type="ECO:0000313" key="1">
    <source>
        <dbReference type="EMBL" id="KAH7959737.1"/>
    </source>
</evidence>
<keyword evidence="2" id="KW-1185">Reference proteome</keyword>
<proteinExistence type="predicted"/>
<sequence>MDRSWGVAGAASVTAFFTVVMMMNSGFFYVSFMEEFGVDREAASWPASVMSILAHSSGLLVSCAQRHLSVFQLGLIGSVFLWAGILGAVFAPNMAWMTVTLGAIHGVGVGVVCVTLIIVVMMYFDKYRGVASGLKFAGYSMASLLFPTILTSLKAAYGFRGSMLVYAAITMNVTALTLLLKEPPWQINARKGKTEACVARK</sequence>
<organism evidence="1 2">
    <name type="scientific">Dermacentor silvarum</name>
    <name type="common">Tick</name>
    <dbReference type="NCBI Taxonomy" id="543639"/>
    <lineage>
        <taxon>Eukaryota</taxon>
        <taxon>Metazoa</taxon>
        <taxon>Ecdysozoa</taxon>
        <taxon>Arthropoda</taxon>
        <taxon>Chelicerata</taxon>
        <taxon>Arachnida</taxon>
        <taxon>Acari</taxon>
        <taxon>Parasitiformes</taxon>
        <taxon>Ixodida</taxon>
        <taxon>Ixodoidea</taxon>
        <taxon>Ixodidae</taxon>
        <taxon>Rhipicephalinae</taxon>
        <taxon>Dermacentor</taxon>
    </lineage>
</organism>
<protein>
    <submittedName>
        <fullName evidence="1">Uncharacterized protein</fullName>
    </submittedName>
</protein>
<accession>A0ACB8D5P2</accession>
<dbReference type="EMBL" id="CM023472">
    <property type="protein sequence ID" value="KAH7959737.1"/>
    <property type="molecule type" value="Genomic_DNA"/>
</dbReference>
<evidence type="ECO:0000313" key="2">
    <source>
        <dbReference type="Proteomes" id="UP000821865"/>
    </source>
</evidence>